<dbReference type="EMBL" id="JACIBX010000021">
    <property type="protein sequence ID" value="MBB3713818.1"/>
    <property type="molecule type" value="Genomic_DNA"/>
</dbReference>
<proteinExistence type="predicted"/>
<dbReference type="RefSeq" id="WP_183475286.1">
    <property type="nucleotide sequence ID" value="NZ_JACIBX010000021.1"/>
</dbReference>
<name>A0ABR6HTT3_9RHOB</name>
<accession>A0ABR6HTT3</accession>
<dbReference type="Gene3D" id="1.10.600.10">
    <property type="entry name" value="Farnesyl Diphosphate Synthase"/>
    <property type="match status" value="1"/>
</dbReference>
<dbReference type="Proteomes" id="UP000576152">
    <property type="component" value="Unassembled WGS sequence"/>
</dbReference>
<dbReference type="InterPro" id="IPR008949">
    <property type="entry name" value="Isoprenoid_synthase_dom_sf"/>
</dbReference>
<feature type="compositionally biased region" description="Basic residues" evidence="1">
    <location>
        <begin position="33"/>
        <end position="52"/>
    </location>
</feature>
<evidence type="ECO:0000313" key="3">
    <source>
        <dbReference type="Proteomes" id="UP000576152"/>
    </source>
</evidence>
<dbReference type="InterPro" id="IPR002060">
    <property type="entry name" value="Squ/phyt_synthse"/>
</dbReference>
<evidence type="ECO:0000313" key="2">
    <source>
        <dbReference type="EMBL" id="MBB3713818.1"/>
    </source>
</evidence>
<evidence type="ECO:0000256" key="1">
    <source>
        <dbReference type="SAM" id="MobiDB-lite"/>
    </source>
</evidence>
<gene>
    <name evidence="2" type="ORF">FHS00_003425</name>
</gene>
<dbReference type="Pfam" id="PF00494">
    <property type="entry name" value="SQS_PSY"/>
    <property type="match status" value="1"/>
</dbReference>
<keyword evidence="3" id="KW-1185">Reference proteome</keyword>
<sequence length="113" mass="12483">MSPFDPAFARAQDQLGRGWAATWKKSTPPPLPARRRSRCARPGRPARGRPRARAAPEHENFPVASRLIAAPLRAPVRAFYAVVRAADEAADAPGLDPAQRRARLEIYFRATCL</sequence>
<feature type="region of interest" description="Disordered" evidence="1">
    <location>
        <begin position="15"/>
        <end position="58"/>
    </location>
</feature>
<organism evidence="2 3">
    <name type="scientific">Limimaricola variabilis</name>
    <dbReference type="NCBI Taxonomy" id="1492771"/>
    <lineage>
        <taxon>Bacteria</taxon>
        <taxon>Pseudomonadati</taxon>
        <taxon>Pseudomonadota</taxon>
        <taxon>Alphaproteobacteria</taxon>
        <taxon>Rhodobacterales</taxon>
        <taxon>Paracoccaceae</taxon>
        <taxon>Limimaricola</taxon>
    </lineage>
</organism>
<dbReference type="SUPFAM" id="SSF48576">
    <property type="entry name" value="Terpenoid synthases"/>
    <property type="match status" value="1"/>
</dbReference>
<protein>
    <submittedName>
        <fullName evidence="2">Uncharacterized protein</fullName>
    </submittedName>
</protein>
<comment type="caution">
    <text evidence="2">The sequence shown here is derived from an EMBL/GenBank/DDBJ whole genome shotgun (WGS) entry which is preliminary data.</text>
</comment>
<reference evidence="2 3" key="1">
    <citation type="submission" date="2020-08" db="EMBL/GenBank/DDBJ databases">
        <title>Genomic Encyclopedia of Type Strains, Phase III (KMG-III): the genomes of soil and plant-associated and newly described type strains.</title>
        <authorList>
            <person name="Whitman W."/>
        </authorList>
    </citation>
    <scope>NUCLEOTIDE SEQUENCE [LARGE SCALE GENOMIC DNA]</scope>
    <source>
        <strain evidence="2 3">CECT 8572</strain>
    </source>
</reference>